<organism evidence="3 4">
    <name type="scientific">Actinocrinis puniceicyclus</name>
    <dbReference type="NCBI Taxonomy" id="977794"/>
    <lineage>
        <taxon>Bacteria</taxon>
        <taxon>Bacillati</taxon>
        <taxon>Actinomycetota</taxon>
        <taxon>Actinomycetes</taxon>
        <taxon>Catenulisporales</taxon>
        <taxon>Actinospicaceae</taxon>
        <taxon>Actinocrinis</taxon>
    </lineage>
</organism>
<reference evidence="3" key="1">
    <citation type="submission" date="2021-04" db="EMBL/GenBank/DDBJ databases">
        <title>Genome based classification of Actinospica acidithermotolerans sp. nov., an actinobacterium isolated from an Indonesian hot spring.</title>
        <authorList>
            <person name="Kusuma A.B."/>
            <person name="Putra K.E."/>
            <person name="Nafisah S."/>
            <person name="Loh J."/>
            <person name="Nouioui I."/>
            <person name="Goodfellow M."/>
        </authorList>
    </citation>
    <scope>NUCLEOTIDE SEQUENCE</scope>
    <source>
        <strain evidence="3">DSM 45618</strain>
    </source>
</reference>
<gene>
    <name evidence="3" type="ORF">KGA66_00690</name>
</gene>
<dbReference type="EMBL" id="JAGSXH010000001">
    <property type="protein sequence ID" value="MBS2961542.1"/>
    <property type="molecule type" value="Genomic_DNA"/>
</dbReference>
<evidence type="ECO:0000313" key="4">
    <source>
        <dbReference type="Proteomes" id="UP000677913"/>
    </source>
</evidence>
<feature type="domain" description="Putative glycogen debranching enzyme N-terminal" evidence="2">
    <location>
        <begin position="46"/>
        <end position="234"/>
    </location>
</feature>
<feature type="region of interest" description="Disordered" evidence="1">
    <location>
        <begin position="1"/>
        <end position="30"/>
    </location>
</feature>
<dbReference type="RefSeq" id="WP_211463313.1">
    <property type="nucleotide sequence ID" value="NZ_JAGSXH010000001.1"/>
</dbReference>
<dbReference type="GO" id="GO:0005975">
    <property type="term" value="P:carbohydrate metabolic process"/>
    <property type="evidence" value="ECO:0007669"/>
    <property type="project" value="InterPro"/>
</dbReference>
<keyword evidence="4" id="KW-1185">Reference proteome</keyword>
<dbReference type="Proteomes" id="UP000677913">
    <property type="component" value="Unassembled WGS sequence"/>
</dbReference>
<dbReference type="Pfam" id="PF14742">
    <property type="entry name" value="GDE_N_bis"/>
    <property type="match status" value="1"/>
</dbReference>
<dbReference type="InterPro" id="IPR032856">
    <property type="entry name" value="GDE_N_bis"/>
</dbReference>
<dbReference type="InterPro" id="IPR012341">
    <property type="entry name" value="6hp_glycosidase-like_sf"/>
</dbReference>
<evidence type="ECO:0000256" key="1">
    <source>
        <dbReference type="SAM" id="MobiDB-lite"/>
    </source>
</evidence>
<accession>A0A8J7WK00</accession>
<dbReference type="AlphaFoldDB" id="A0A8J7WK00"/>
<evidence type="ECO:0000259" key="2">
    <source>
        <dbReference type="Pfam" id="PF14742"/>
    </source>
</evidence>
<name>A0A8J7WK00_9ACTN</name>
<dbReference type="Gene3D" id="1.50.10.10">
    <property type="match status" value="1"/>
</dbReference>
<feature type="compositionally biased region" description="Basic and acidic residues" evidence="1">
    <location>
        <begin position="7"/>
        <end position="17"/>
    </location>
</feature>
<dbReference type="InterPro" id="IPR008928">
    <property type="entry name" value="6-hairpin_glycosidase_sf"/>
</dbReference>
<protein>
    <recommendedName>
        <fullName evidence="2">Putative glycogen debranching enzyme N-terminal domain-containing protein</fullName>
    </recommendedName>
</protein>
<proteinExistence type="predicted"/>
<comment type="caution">
    <text evidence="3">The sequence shown here is derived from an EMBL/GenBank/DDBJ whole genome shotgun (WGS) entry which is preliminary data.</text>
</comment>
<dbReference type="SUPFAM" id="SSF48208">
    <property type="entry name" value="Six-hairpin glycosidases"/>
    <property type="match status" value="1"/>
</dbReference>
<sequence length="694" mass="75391">MTDDTADAEHPQPRDRQAPGARPAWANRDARSREPVLVESVVTVRAPAVAICARDGQIRPRGDDGFSSAHGHYQQDRRVLSLCELRVNEVAPEYLGDRLVGADTSKHVCMVRTYEDPTPDPVIVVERVHRAGHGETISIRNHDGKRRDLTVQLRVAADLADVSEVRRGAPGNHAQLVCPAGERDLLEWHDRSDGTVASLRVRTSVPTVIEREGDAAAVLRWTVRINEGKEWRTEILLTTSTAAKTRLPLAAARRSLGWRVPGPGPDRHLDALVKQSLLDLDALLLAPQDDRRRLFAAAGAPWYLTLFGRDSLWTARLLLPVDQGCELALGTLGVLARMQGRGYDPQTDEQPGKILHELRRRTTTHQQGEVLPPVYYGSMDATALFVVLLTEVASCSAAAITPDSPLLDSARAALAWMRERTEEDERDGFVRYATAGNGALFNHGWKDSSDAVVGPDGRVAQGPIALAEVQAYAYQAAVGFAGLLDALHPDGRAKQEAYELRGWADALRTRFRRRFLVTDGPQELPYFAMALDGDGVAVRGLTSNIGHLLGTGLLDPEQSSWTAQHLVSQQLFSGWGLRTRGSQHPRFSPFSYHGGAVWAHDTAIAIRGLALAAREARGVGERGYAEDCARAARRLAGGLIDAGAAFGYRLPEVFSGGSRDSGDIAPLPFPAACRPQAWSAAAGVALVEALRLIS</sequence>
<evidence type="ECO:0000313" key="3">
    <source>
        <dbReference type="EMBL" id="MBS2961542.1"/>
    </source>
</evidence>